<name>A0A4Q9VX47_9HYPH</name>
<evidence type="ECO:0000313" key="7">
    <source>
        <dbReference type="Proteomes" id="UP000292781"/>
    </source>
</evidence>
<accession>A0A4Q9VX47</accession>
<protein>
    <submittedName>
        <fullName evidence="6">TetR/AcrR family transcriptional regulator</fullName>
    </submittedName>
</protein>
<proteinExistence type="predicted"/>
<organism evidence="6 7">
    <name type="scientific">Siculibacillus lacustris</name>
    <dbReference type="NCBI Taxonomy" id="1549641"/>
    <lineage>
        <taxon>Bacteria</taxon>
        <taxon>Pseudomonadati</taxon>
        <taxon>Pseudomonadota</taxon>
        <taxon>Alphaproteobacteria</taxon>
        <taxon>Hyphomicrobiales</taxon>
        <taxon>Ancalomicrobiaceae</taxon>
        <taxon>Siculibacillus</taxon>
    </lineage>
</organism>
<dbReference type="EMBL" id="SJFN01000002">
    <property type="protein sequence ID" value="TBW40957.1"/>
    <property type="molecule type" value="Genomic_DNA"/>
</dbReference>
<dbReference type="PRINTS" id="PR00455">
    <property type="entry name" value="HTHTETR"/>
</dbReference>
<dbReference type="Pfam" id="PF00440">
    <property type="entry name" value="TetR_N"/>
    <property type="match status" value="1"/>
</dbReference>
<evidence type="ECO:0000256" key="2">
    <source>
        <dbReference type="ARBA" id="ARBA00023125"/>
    </source>
</evidence>
<evidence type="ECO:0000313" key="6">
    <source>
        <dbReference type="EMBL" id="TBW40957.1"/>
    </source>
</evidence>
<feature type="domain" description="HTH tetR-type" evidence="5">
    <location>
        <begin position="11"/>
        <end position="71"/>
    </location>
</feature>
<dbReference type="InterPro" id="IPR001647">
    <property type="entry name" value="HTH_TetR"/>
</dbReference>
<dbReference type="SUPFAM" id="SSF46689">
    <property type="entry name" value="Homeodomain-like"/>
    <property type="match status" value="1"/>
</dbReference>
<dbReference type="OrthoDB" id="9802802at2"/>
<reference evidence="6 7" key="1">
    <citation type="submission" date="2019-02" db="EMBL/GenBank/DDBJ databases">
        <title>Siculibacillus lacustris gen. nov., sp. nov., a new rosette-forming bacterium isolated from a freshwater crater lake (Lake St. Ana, Romania).</title>
        <authorList>
            <person name="Felfoldi T."/>
            <person name="Marton Z."/>
            <person name="Szabo A."/>
            <person name="Mentes A."/>
            <person name="Boka K."/>
            <person name="Marialigeti K."/>
            <person name="Mathe I."/>
            <person name="Koncz M."/>
            <person name="Schumann P."/>
            <person name="Toth E."/>
        </authorList>
    </citation>
    <scope>NUCLEOTIDE SEQUENCE [LARGE SCALE GENOMIC DNA]</scope>
    <source>
        <strain evidence="6 7">SA-279</strain>
    </source>
</reference>
<dbReference type="Proteomes" id="UP000292781">
    <property type="component" value="Unassembled WGS sequence"/>
</dbReference>
<gene>
    <name evidence="6" type="ORF">EYW49_02030</name>
</gene>
<dbReference type="AlphaFoldDB" id="A0A4Q9VX47"/>
<dbReference type="InterPro" id="IPR041478">
    <property type="entry name" value="TetR_C_27"/>
</dbReference>
<dbReference type="InterPro" id="IPR036271">
    <property type="entry name" value="Tet_transcr_reg_TetR-rel_C_sf"/>
</dbReference>
<dbReference type="InterPro" id="IPR050109">
    <property type="entry name" value="HTH-type_TetR-like_transc_reg"/>
</dbReference>
<dbReference type="RefSeq" id="WP_131305444.1">
    <property type="nucleotide sequence ID" value="NZ_SJFN01000002.1"/>
</dbReference>
<dbReference type="Pfam" id="PF17935">
    <property type="entry name" value="TetR_C_27"/>
    <property type="match status" value="1"/>
</dbReference>
<evidence type="ECO:0000256" key="1">
    <source>
        <dbReference type="ARBA" id="ARBA00023015"/>
    </source>
</evidence>
<feature type="DNA-binding region" description="H-T-H motif" evidence="4">
    <location>
        <begin position="34"/>
        <end position="53"/>
    </location>
</feature>
<keyword evidence="2 4" id="KW-0238">DNA-binding</keyword>
<dbReference type="GO" id="GO:0000976">
    <property type="term" value="F:transcription cis-regulatory region binding"/>
    <property type="evidence" value="ECO:0007669"/>
    <property type="project" value="TreeGrafter"/>
</dbReference>
<comment type="caution">
    <text evidence="6">The sequence shown here is derived from an EMBL/GenBank/DDBJ whole genome shotgun (WGS) entry which is preliminary data.</text>
</comment>
<dbReference type="GO" id="GO:0003700">
    <property type="term" value="F:DNA-binding transcription factor activity"/>
    <property type="evidence" value="ECO:0007669"/>
    <property type="project" value="TreeGrafter"/>
</dbReference>
<dbReference type="Gene3D" id="1.10.357.10">
    <property type="entry name" value="Tetracycline Repressor, domain 2"/>
    <property type="match status" value="1"/>
</dbReference>
<evidence type="ECO:0000259" key="5">
    <source>
        <dbReference type="PROSITE" id="PS50977"/>
    </source>
</evidence>
<dbReference type="InterPro" id="IPR009057">
    <property type="entry name" value="Homeodomain-like_sf"/>
</dbReference>
<evidence type="ECO:0000256" key="3">
    <source>
        <dbReference type="ARBA" id="ARBA00023163"/>
    </source>
</evidence>
<dbReference type="PROSITE" id="PS50977">
    <property type="entry name" value="HTH_TETR_2"/>
    <property type="match status" value="1"/>
</dbReference>
<sequence>MTEPDAHETRADTRTRILDTADRLFGHYGYGKTTVADIARELGMSPANVYRFFASKLEIVEAKCERMLAQRHAYNLEIVASGGSAADRLRRFFIDNHRLNLEAFVSDPKTYEIVEVAMAEEWETIQAHLVRMTDVLEALIAEGVAAGEFPPQADIRRSAVCARQAHVSLFHPTLLRQCADDIERAGPEELSEFILRALRCP</sequence>
<keyword evidence="1" id="KW-0805">Transcription regulation</keyword>
<dbReference type="PANTHER" id="PTHR30055:SF151">
    <property type="entry name" value="TRANSCRIPTIONAL REGULATORY PROTEIN"/>
    <property type="match status" value="1"/>
</dbReference>
<evidence type="ECO:0000256" key="4">
    <source>
        <dbReference type="PROSITE-ProRule" id="PRU00335"/>
    </source>
</evidence>
<keyword evidence="3" id="KW-0804">Transcription</keyword>
<keyword evidence="7" id="KW-1185">Reference proteome</keyword>
<dbReference type="PANTHER" id="PTHR30055">
    <property type="entry name" value="HTH-TYPE TRANSCRIPTIONAL REGULATOR RUTR"/>
    <property type="match status" value="1"/>
</dbReference>
<dbReference type="SUPFAM" id="SSF48498">
    <property type="entry name" value="Tetracyclin repressor-like, C-terminal domain"/>
    <property type="match status" value="1"/>
</dbReference>